<sequence>MAEQLLYVSNKYMVWEMKTICENLLYIQINTKNALKILKKMDECNNERLKTMCIEFIRENWSHILESQWINFLGNDQSLTNCLVAGLRNVPKPKVSMRYMLHVYDMSGWRRGLRGVRVDHMHCRLIWFEHIFTGLQTHPHKECNACTAKAYHEKTAQQIQYNDKGGPGTHPVYVPLVYLRFGVIRVGPSTHTHH</sequence>
<keyword evidence="2" id="KW-1185">Reference proteome</keyword>
<accession>A0A7R9M782</accession>
<organism evidence="1">
    <name type="scientific">Oppiella nova</name>
    <dbReference type="NCBI Taxonomy" id="334625"/>
    <lineage>
        <taxon>Eukaryota</taxon>
        <taxon>Metazoa</taxon>
        <taxon>Ecdysozoa</taxon>
        <taxon>Arthropoda</taxon>
        <taxon>Chelicerata</taxon>
        <taxon>Arachnida</taxon>
        <taxon>Acari</taxon>
        <taxon>Acariformes</taxon>
        <taxon>Sarcoptiformes</taxon>
        <taxon>Oribatida</taxon>
        <taxon>Brachypylina</taxon>
        <taxon>Oppioidea</taxon>
        <taxon>Oppiidae</taxon>
        <taxon>Oppiella</taxon>
    </lineage>
</organism>
<proteinExistence type="predicted"/>
<dbReference type="InterPro" id="IPR011333">
    <property type="entry name" value="SKP1/BTB/POZ_sf"/>
</dbReference>
<evidence type="ECO:0000313" key="1">
    <source>
        <dbReference type="EMBL" id="CAD7654762.1"/>
    </source>
</evidence>
<dbReference type="EMBL" id="CAJPVJ010008465">
    <property type="protein sequence ID" value="CAG2171949.1"/>
    <property type="molecule type" value="Genomic_DNA"/>
</dbReference>
<dbReference type="AlphaFoldDB" id="A0A7R9M782"/>
<dbReference type="Gene3D" id="3.30.710.10">
    <property type="entry name" value="Potassium Channel Kv1.1, Chain A"/>
    <property type="match status" value="1"/>
</dbReference>
<evidence type="ECO:0000313" key="2">
    <source>
        <dbReference type="Proteomes" id="UP000728032"/>
    </source>
</evidence>
<gene>
    <name evidence="1" type="ORF">ONB1V03_LOCUS11407</name>
</gene>
<name>A0A7R9M782_9ACAR</name>
<protein>
    <submittedName>
        <fullName evidence="1">Uncharacterized protein</fullName>
    </submittedName>
</protein>
<reference evidence="1" key="1">
    <citation type="submission" date="2020-11" db="EMBL/GenBank/DDBJ databases">
        <authorList>
            <person name="Tran Van P."/>
        </authorList>
    </citation>
    <scope>NUCLEOTIDE SEQUENCE</scope>
</reference>
<dbReference type="OrthoDB" id="45365at2759"/>
<dbReference type="Proteomes" id="UP000728032">
    <property type="component" value="Unassembled WGS sequence"/>
</dbReference>
<dbReference type="EMBL" id="OC923290">
    <property type="protein sequence ID" value="CAD7654762.1"/>
    <property type="molecule type" value="Genomic_DNA"/>
</dbReference>